<proteinExistence type="predicted"/>
<reference evidence="1 2" key="1">
    <citation type="submission" date="2022-06" db="EMBL/GenBank/DDBJ databases">
        <title>Janthinobacterium kumbetensis sp. nov., isolated from spring water in Turkey.</title>
        <authorList>
            <person name="Inan Bektas K."/>
            <person name="Belduz A.A."/>
            <person name="Canakci S."/>
            <person name="Nalcaoglu A."/>
            <person name="Ceylan E."/>
            <person name="Kati H."/>
        </authorList>
    </citation>
    <scope>NUCLEOTIDE SEQUENCE [LARGE SCALE GENOMIC DNA]</scope>
    <source>
        <strain evidence="1 2">GK</strain>
    </source>
</reference>
<name>A0ABT0WQF1_9BURK</name>
<organism evidence="1 2">
    <name type="scientific">Janthinobacterium kumbetense</name>
    <dbReference type="NCBI Taxonomy" id="2950280"/>
    <lineage>
        <taxon>Bacteria</taxon>
        <taxon>Pseudomonadati</taxon>
        <taxon>Pseudomonadota</taxon>
        <taxon>Betaproteobacteria</taxon>
        <taxon>Burkholderiales</taxon>
        <taxon>Oxalobacteraceae</taxon>
        <taxon>Janthinobacterium</taxon>
    </lineage>
</organism>
<evidence type="ECO:0000313" key="2">
    <source>
        <dbReference type="Proteomes" id="UP001202243"/>
    </source>
</evidence>
<keyword evidence="2" id="KW-1185">Reference proteome</keyword>
<evidence type="ECO:0000313" key="1">
    <source>
        <dbReference type="EMBL" id="MCM2566301.1"/>
    </source>
</evidence>
<protein>
    <submittedName>
        <fullName evidence="1">DUF1566 domain-containing protein</fullName>
    </submittedName>
</protein>
<comment type="caution">
    <text evidence="1">The sequence shown here is derived from an EMBL/GenBank/DDBJ whole genome shotgun (WGS) entry which is preliminary data.</text>
</comment>
<gene>
    <name evidence="1" type="ORF">NCG91_11910</name>
</gene>
<dbReference type="RefSeq" id="WP_251349845.1">
    <property type="nucleotide sequence ID" value="NZ_JAMQGR010000003.1"/>
</dbReference>
<sequence>MPPSFEHWKAELLIVGNIIQDDDTAMPPDEAQQRFQRYCAMLDALTGKEGAQYALAIFQSVQAEHDYGAYQIANRAAWRYGETAYCMALLHELPRLIATLPDWAGEFLVGIANRAGTPHASAINCFNSLLAGAPPAPQALIAAFIAEEEDDGWFGHCPGVLGVIAGERYAGIMPGHAGAPGYQLFLLPGEAGALPWQAALDWAAARGACLPTRSELALLHANLRDAFPDAWYWSSEADAILPRLAWSHDFDNGTQYNFRKTYSGRACAVRRVELAPAAAAPVPLRQGERYAGLILGKDGAPDYHLLLQPDKLEPEYDSWQATSDWAASLGHSLPDRREQTLLYATLKEAFRPNWHWSSEPGDIEDEAWCKDFDTGVAYQTLREFDGYALCVRRVLV</sequence>
<dbReference type="Proteomes" id="UP001202243">
    <property type="component" value="Unassembled WGS sequence"/>
</dbReference>
<accession>A0ABT0WQF1</accession>
<dbReference type="EMBL" id="JAMQGR010000003">
    <property type="protein sequence ID" value="MCM2566301.1"/>
    <property type="molecule type" value="Genomic_DNA"/>
</dbReference>